<evidence type="ECO:0000256" key="3">
    <source>
        <dbReference type="ARBA" id="ARBA00022692"/>
    </source>
</evidence>
<evidence type="ECO:0000313" key="9">
    <source>
        <dbReference type="Proteomes" id="UP001332192"/>
    </source>
</evidence>
<evidence type="ECO:0000259" key="7">
    <source>
        <dbReference type="PROSITE" id="PS50850"/>
    </source>
</evidence>
<reference evidence="8 9" key="1">
    <citation type="journal article" date="2024" name="Front. Microbiol.">
        <title>Novel thermophilic genera Geochorda gen. nov. and Carboxydochorda gen. nov. from the deep terrestrial subsurface reveal the ecophysiological diversity in the class Limnochordia.</title>
        <authorList>
            <person name="Karnachuk O.V."/>
            <person name="Lukina A.P."/>
            <person name="Avakyan M.R."/>
            <person name="Kadnikov V.V."/>
            <person name="Begmatov S."/>
            <person name="Beletsky A.V."/>
            <person name="Vlasova K.G."/>
            <person name="Novikov A.A."/>
            <person name="Shcherbakova V.A."/>
            <person name="Mardanov A.V."/>
            <person name="Ravin N.V."/>
        </authorList>
    </citation>
    <scope>NUCLEOTIDE SEQUENCE [LARGE SCALE GENOMIC DNA]</scope>
    <source>
        <strain evidence="8 9">L945</strain>
    </source>
</reference>
<evidence type="ECO:0000256" key="4">
    <source>
        <dbReference type="ARBA" id="ARBA00022989"/>
    </source>
</evidence>
<dbReference type="PROSITE" id="PS50850">
    <property type="entry name" value="MFS"/>
    <property type="match status" value="1"/>
</dbReference>
<dbReference type="PANTHER" id="PTHR23528:SF1">
    <property type="entry name" value="MAJOR FACILITATOR SUPERFAMILY (MFS) PROFILE DOMAIN-CONTAINING PROTEIN"/>
    <property type="match status" value="1"/>
</dbReference>
<feature type="transmembrane region" description="Helical" evidence="6">
    <location>
        <begin position="103"/>
        <end position="123"/>
    </location>
</feature>
<dbReference type="InterPro" id="IPR011701">
    <property type="entry name" value="MFS"/>
</dbReference>
<feature type="transmembrane region" description="Helical" evidence="6">
    <location>
        <begin position="7"/>
        <end position="25"/>
    </location>
</feature>
<dbReference type="InterPro" id="IPR036259">
    <property type="entry name" value="MFS_trans_sf"/>
</dbReference>
<dbReference type="InterPro" id="IPR020846">
    <property type="entry name" value="MFS_dom"/>
</dbReference>
<feature type="transmembrane region" description="Helical" evidence="6">
    <location>
        <begin position="170"/>
        <end position="190"/>
    </location>
</feature>
<dbReference type="Pfam" id="PF07690">
    <property type="entry name" value="MFS_1"/>
    <property type="match status" value="1"/>
</dbReference>
<keyword evidence="9" id="KW-1185">Reference proteome</keyword>
<accession>A0ABZ1BVJ9</accession>
<comment type="subcellular location">
    <subcellularLocation>
        <location evidence="1">Cell membrane</location>
        <topology evidence="1">Multi-pass membrane protein</topology>
    </subcellularLocation>
</comment>
<name>A0ABZ1BVJ9_9FIRM</name>
<feature type="transmembrane region" description="Helical" evidence="6">
    <location>
        <begin position="310"/>
        <end position="343"/>
    </location>
</feature>
<feature type="transmembrane region" description="Helical" evidence="6">
    <location>
        <begin position="240"/>
        <end position="263"/>
    </location>
</feature>
<feature type="transmembrane region" description="Helical" evidence="6">
    <location>
        <begin position="275"/>
        <end position="298"/>
    </location>
</feature>
<sequence>MRLDYGKTFILGLGFFVITLAWSVYNSYVPIFLGDLFATVPYRTTLVGILMTLDNVAAVTLQPYFGALSDRTWTRLGRRMPFLVAGVPVAAVFFALIPEARHAVLPMVAALIVMNLAMAAFRAPTVALMPDVTPPPLRSQANGVINFMGGAGGIVAYFGLSHLYRVSPGLPFQATSVLMLLALMALLLWVREPRPGEGPSGGRASQGVPVARDRAPVPRGGVLAAAAEIGRDPDRSALRLLLAIFFWFVGWSGVEALFTLYAVGRWGMDPARASFVLGFFAVAFVIFAIPSGYLGGVLGRRRTISVGLGGLALALLSLGIAAPGAGVMAALAAGGMCWALVNIHSYPMVVDMAAGDRVGAYTGLYYFFSTAAAIVAPPAFGLLMDVLGRDALFPSAVASLAVALALMQGVHRGDVPGPAGAAARQARQAA</sequence>
<keyword evidence="3 6" id="KW-0812">Transmembrane</keyword>
<keyword evidence="4 6" id="KW-1133">Transmembrane helix</keyword>
<dbReference type="SUPFAM" id="SSF103473">
    <property type="entry name" value="MFS general substrate transporter"/>
    <property type="match status" value="1"/>
</dbReference>
<organism evidence="8 9">
    <name type="scientific">Carboxydichorda subterranea</name>
    <dbReference type="NCBI Taxonomy" id="3109565"/>
    <lineage>
        <taxon>Bacteria</taxon>
        <taxon>Bacillati</taxon>
        <taxon>Bacillota</taxon>
        <taxon>Limnochordia</taxon>
        <taxon>Limnochordales</taxon>
        <taxon>Geochordaceae</taxon>
        <taxon>Carboxydichorda</taxon>
    </lineage>
</organism>
<gene>
    <name evidence="8" type="ORF">U7230_08575</name>
</gene>
<feature type="transmembrane region" description="Helical" evidence="6">
    <location>
        <begin position="80"/>
        <end position="97"/>
    </location>
</feature>
<evidence type="ECO:0000313" key="8">
    <source>
        <dbReference type="EMBL" id="WRP16162.1"/>
    </source>
</evidence>
<evidence type="ECO:0000256" key="2">
    <source>
        <dbReference type="ARBA" id="ARBA00022448"/>
    </source>
</evidence>
<evidence type="ECO:0000256" key="6">
    <source>
        <dbReference type="SAM" id="Phobius"/>
    </source>
</evidence>
<feature type="domain" description="Major facilitator superfamily (MFS) profile" evidence="7">
    <location>
        <begin position="7"/>
        <end position="413"/>
    </location>
</feature>
<dbReference type="RefSeq" id="WP_324715435.1">
    <property type="nucleotide sequence ID" value="NZ_CP141615.1"/>
</dbReference>
<feature type="transmembrane region" description="Helical" evidence="6">
    <location>
        <begin position="363"/>
        <end position="384"/>
    </location>
</feature>
<dbReference type="EMBL" id="CP141615">
    <property type="protein sequence ID" value="WRP16162.1"/>
    <property type="molecule type" value="Genomic_DNA"/>
</dbReference>
<feature type="transmembrane region" description="Helical" evidence="6">
    <location>
        <begin position="144"/>
        <end position="164"/>
    </location>
</feature>
<dbReference type="Proteomes" id="UP001332192">
    <property type="component" value="Chromosome"/>
</dbReference>
<feature type="transmembrane region" description="Helical" evidence="6">
    <location>
        <begin position="45"/>
        <end position="68"/>
    </location>
</feature>
<dbReference type="Gene3D" id="1.20.1250.20">
    <property type="entry name" value="MFS general substrate transporter like domains"/>
    <property type="match status" value="2"/>
</dbReference>
<protein>
    <submittedName>
        <fullName evidence="8">MFS transporter</fullName>
    </submittedName>
</protein>
<evidence type="ECO:0000256" key="1">
    <source>
        <dbReference type="ARBA" id="ARBA00004651"/>
    </source>
</evidence>
<proteinExistence type="predicted"/>
<feature type="transmembrane region" description="Helical" evidence="6">
    <location>
        <begin position="391"/>
        <end position="410"/>
    </location>
</feature>
<keyword evidence="5 6" id="KW-0472">Membrane</keyword>
<keyword evidence="2" id="KW-0813">Transport</keyword>
<evidence type="ECO:0000256" key="5">
    <source>
        <dbReference type="ARBA" id="ARBA00023136"/>
    </source>
</evidence>
<dbReference type="PANTHER" id="PTHR23528">
    <property type="match status" value="1"/>
</dbReference>